<feature type="compositionally biased region" description="Polar residues" evidence="13">
    <location>
        <begin position="49"/>
        <end position="61"/>
    </location>
</feature>
<accession>A0A443NRT7</accession>
<keyword evidence="16" id="KW-0675">Receptor</keyword>
<comment type="caution">
    <text evidence="16">The sequence shown here is derived from an EMBL/GenBank/DDBJ whole genome shotgun (WGS) entry which is preliminary data.</text>
</comment>
<feature type="region of interest" description="Disordered" evidence="13">
    <location>
        <begin position="27"/>
        <end position="73"/>
    </location>
</feature>
<keyword evidence="17" id="KW-1185">Reference proteome</keyword>
<evidence type="ECO:0000313" key="16">
    <source>
        <dbReference type="EMBL" id="RWR81240.1"/>
    </source>
</evidence>
<keyword evidence="11" id="KW-1015">Disulfide bond</keyword>
<evidence type="ECO:0000256" key="8">
    <source>
        <dbReference type="ARBA" id="ARBA00022840"/>
    </source>
</evidence>
<dbReference type="PANTHER" id="PTHR27005:SF283">
    <property type="entry name" value="OS02G0633066 PROTEIN"/>
    <property type="match status" value="1"/>
</dbReference>
<dbReference type="EMBL" id="QPKB01000003">
    <property type="protein sequence ID" value="RWR81240.1"/>
    <property type="molecule type" value="Genomic_DNA"/>
</dbReference>
<organism evidence="16 17">
    <name type="scientific">Cinnamomum micranthum f. kanehirae</name>
    <dbReference type="NCBI Taxonomy" id="337451"/>
    <lineage>
        <taxon>Eukaryota</taxon>
        <taxon>Viridiplantae</taxon>
        <taxon>Streptophyta</taxon>
        <taxon>Embryophyta</taxon>
        <taxon>Tracheophyta</taxon>
        <taxon>Spermatophyta</taxon>
        <taxon>Magnoliopsida</taxon>
        <taxon>Magnoliidae</taxon>
        <taxon>Laurales</taxon>
        <taxon>Lauraceae</taxon>
        <taxon>Cinnamomum</taxon>
    </lineage>
</organism>
<dbReference type="PROSITE" id="PS00108">
    <property type="entry name" value="PROTEIN_KINASE_ST"/>
    <property type="match status" value="1"/>
</dbReference>
<dbReference type="InterPro" id="IPR045274">
    <property type="entry name" value="WAK-like"/>
</dbReference>
<dbReference type="SUPFAM" id="SSF56112">
    <property type="entry name" value="Protein kinase-like (PK-like)"/>
    <property type="match status" value="1"/>
</dbReference>
<dbReference type="PROSITE" id="PS50011">
    <property type="entry name" value="PROTEIN_KINASE_DOM"/>
    <property type="match status" value="1"/>
</dbReference>
<keyword evidence="6" id="KW-0547">Nucleotide-binding</keyword>
<evidence type="ECO:0000256" key="7">
    <source>
        <dbReference type="ARBA" id="ARBA00022777"/>
    </source>
</evidence>
<keyword evidence="5" id="KW-0732">Signal</keyword>
<evidence type="ECO:0000259" key="15">
    <source>
        <dbReference type="PROSITE" id="PS50011"/>
    </source>
</evidence>
<evidence type="ECO:0000256" key="9">
    <source>
        <dbReference type="ARBA" id="ARBA00022989"/>
    </source>
</evidence>
<evidence type="ECO:0000256" key="10">
    <source>
        <dbReference type="ARBA" id="ARBA00023136"/>
    </source>
</evidence>
<keyword evidence="8" id="KW-0067">ATP-binding</keyword>
<dbReference type="GO" id="GO:0007166">
    <property type="term" value="P:cell surface receptor signaling pathway"/>
    <property type="evidence" value="ECO:0007669"/>
    <property type="project" value="InterPro"/>
</dbReference>
<feature type="domain" description="Protein kinase" evidence="15">
    <location>
        <begin position="525"/>
        <end position="766"/>
    </location>
</feature>
<dbReference type="Pfam" id="PF13947">
    <property type="entry name" value="GUB_WAK_bind"/>
    <property type="match status" value="1"/>
</dbReference>
<evidence type="ECO:0000256" key="13">
    <source>
        <dbReference type="SAM" id="MobiDB-lite"/>
    </source>
</evidence>
<evidence type="ECO:0000256" key="3">
    <source>
        <dbReference type="ARBA" id="ARBA00022679"/>
    </source>
</evidence>
<keyword evidence="3" id="KW-0808">Transferase</keyword>
<dbReference type="GO" id="GO:0030247">
    <property type="term" value="F:polysaccharide binding"/>
    <property type="evidence" value="ECO:0007669"/>
    <property type="project" value="InterPro"/>
</dbReference>
<evidence type="ECO:0000256" key="1">
    <source>
        <dbReference type="ARBA" id="ARBA00004479"/>
    </source>
</evidence>
<dbReference type="PANTHER" id="PTHR27005">
    <property type="entry name" value="WALL-ASSOCIATED RECEPTOR KINASE-LIKE 21"/>
    <property type="match status" value="1"/>
</dbReference>
<dbReference type="Gene3D" id="1.10.510.10">
    <property type="entry name" value="Transferase(Phosphotransferase) domain 1"/>
    <property type="match status" value="2"/>
</dbReference>
<comment type="subcellular location">
    <subcellularLocation>
        <location evidence="1">Membrane</location>
        <topology evidence="1">Single-pass type I membrane protein</topology>
    </subcellularLocation>
</comment>
<evidence type="ECO:0000256" key="2">
    <source>
        <dbReference type="ARBA" id="ARBA00022527"/>
    </source>
</evidence>
<keyword evidence="9 14" id="KW-1133">Transmembrane helix</keyword>
<dbReference type="GO" id="GO:0005886">
    <property type="term" value="C:plasma membrane"/>
    <property type="evidence" value="ECO:0007669"/>
    <property type="project" value="TreeGrafter"/>
</dbReference>
<protein>
    <submittedName>
        <fullName evidence="16">Putative wall-associated receptor kinase-like protein 16</fullName>
    </submittedName>
</protein>
<keyword evidence="12" id="KW-0325">Glycoprotein</keyword>
<sequence length="766" mass="86032">MFPILPEPLSLTHYTLFFIIISRQPPTPSHQRRALRSPSSPDPSSSHSITHTPQQPSHAQNPSPPSPRRSLSRSHPPLPLIISVSQPSCADPSLRPSPFNFFFLLCFFRFFMGLIVVTAALASKSERSSYLVLNKVTAALASKVAPTATIMLSIFLACIASPSHRRTPEPVAIAETCQEKCVDVSIPYPFGIGDPKCFKNEKFRINCTGNSTTPYKAILRPGDHDAEVMNILVLGHTSIRPSIGWCPGNNKHAPYINLGDGPYTLSNTRKKFTTIGCDFFGILEGWKEDERYLISSCLSYCRGKANASIAEGTCFGSYCCQFSIPNGLKTIKGFAQRLDLMENSNSIYTFLVDQKQFKFSTSDLQGTNFCNRSKDMQVVVDWVGERQTCEEAKTNKTVVYACCSEHSYCYNSTNGYGYGCSCSKGYKGNPYLDQECKAIATCKNRPRVTIALAQRAPMVMVETTEKAAPKYRNLRYWRQRNISKIKEKCFRQNGGMILQQKISSRRADSFKIFTTEKLKMATDNYHVNKVLGKGGFGIVYKGFLPNNGIVATKKSKIIDTSQIRQFINEIDILSQINYRNVVKLLGCCLEAEVSLLVYEFVSNGTLSHHIRNAVDVSWMSLRDRLRIAEEVADALSYLHSTTSMPIFHRDIKFDNILVDSSFNAKVSDFGVSSFGVVLAERLTGQKPLCFNRTEEERNLAMYLLLALKENCLLQVVDNRILKEGREEQFSAIARLVKHCVRLKGEERPIMKEVVVELRGLRVQKHP</sequence>
<dbReference type="InterPro" id="IPR025287">
    <property type="entry name" value="WAK_GUB"/>
</dbReference>
<evidence type="ECO:0000256" key="5">
    <source>
        <dbReference type="ARBA" id="ARBA00022729"/>
    </source>
</evidence>
<evidence type="ECO:0000256" key="14">
    <source>
        <dbReference type="SAM" id="Phobius"/>
    </source>
</evidence>
<keyword evidence="10 14" id="KW-0472">Membrane</keyword>
<keyword evidence="4 14" id="KW-0812">Transmembrane</keyword>
<dbReference type="GO" id="GO:0005524">
    <property type="term" value="F:ATP binding"/>
    <property type="evidence" value="ECO:0007669"/>
    <property type="project" value="UniProtKB-KW"/>
</dbReference>
<dbReference type="InterPro" id="IPR000719">
    <property type="entry name" value="Prot_kinase_dom"/>
</dbReference>
<feature type="transmembrane region" description="Helical" evidence="14">
    <location>
        <begin position="101"/>
        <end position="123"/>
    </location>
</feature>
<reference evidence="16 17" key="1">
    <citation type="journal article" date="2019" name="Nat. Plants">
        <title>Stout camphor tree genome fills gaps in understanding of flowering plant genome evolution.</title>
        <authorList>
            <person name="Chaw S.M."/>
            <person name="Liu Y.C."/>
            <person name="Wu Y.W."/>
            <person name="Wang H.Y."/>
            <person name="Lin C.I."/>
            <person name="Wu C.S."/>
            <person name="Ke H.M."/>
            <person name="Chang L.Y."/>
            <person name="Hsu C.Y."/>
            <person name="Yang H.T."/>
            <person name="Sudianto E."/>
            <person name="Hsu M.H."/>
            <person name="Wu K.P."/>
            <person name="Wang L.N."/>
            <person name="Leebens-Mack J.H."/>
            <person name="Tsai I.J."/>
        </authorList>
    </citation>
    <scope>NUCLEOTIDE SEQUENCE [LARGE SCALE GENOMIC DNA]</scope>
    <source>
        <strain evidence="17">cv. Chaw 1501</strain>
        <tissue evidence="16">Young leaves</tissue>
    </source>
</reference>
<feature type="transmembrane region" description="Helical" evidence="14">
    <location>
        <begin position="144"/>
        <end position="162"/>
    </location>
</feature>
<proteinExistence type="predicted"/>
<dbReference type="FunFam" id="3.30.200.20:FF:000043">
    <property type="entry name" value="Wall-associated receptor kinase 2"/>
    <property type="match status" value="1"/>
</dbReference>
<evidence type="ECO:0000256" key="6">
    <source>
        <dbReference type="ARBA" id="ARBA00022741"/>
    </source>
</evidence>
<dbReference type="SMART" id="SM00220">
    <property type="entry name" value="S_TKc"/>
    <property type="match status" value="1"/>
</dbReference>
<dbReference type="InterPro" id="IPR008271">
    <property type="entry name" value="Ser/Thr_kinase_AS"/>
</dbReference>
<gene>
    <name evidence="16" type="ORF">CKAN_00991400</name>
</gene>
<evidence type="ECO:0000313" key="17">
    <source>
        <dbReference type="Proteomes" id="UP000283530"/>
    </source>
</evidence>
<name>A0A443NRT7_9MAGN</name>
<keyword evidence="7 16" id="KW-0418">Kinase</keyword>
<evidence type="ECO:0000256" key="11">
    <source>
        <dbReference type="ARBA" id="ARBA00023157"/>
    </source>
</evidence>
<dbReference type="Gene3D" id="3.30.200.20">
    <property type="entry name" value="Phosphorylase Kinase, domain 1"/>
    <property type="match status" value="1"/>
</dbReference>
<evidence type="ECO:0000256" key="12">
    <source>
        <dbReference type="ARBA" id="ARBA00023180"/>
    </source>
</evidence>
<dbReference type="AlphaFoldDB" id="A0A443NRT7"/>
<dbReference type="Proteomes" id="UP000283530">
    <property type="component" value="Unassembled WGS sequence"/>
</dbReference>
<dbReference type="GO" id="GO:0004674">
    <property type="term" value="F:protein serine/threonine kinase activity"/>
    <property type="evidence" value="ECO:0007669"/>
    <property type="project" value="UniProtKB-KW"/>
</dbReference>
<dbReference type="InterPro" id="IPR011009">
    <property type="entry name" value="Kinase-like_dom_sf"/>
</dbReference>
<feature type="compositionally biased region" description="Low complexity" evidence="13">
    <location>
        <begin position="37"/>
        <end position="48"/>
    </location>
</feature>
<dbReference type="OrthoDB" id="4062651at2759"/>
<keyword evidence="2" id="KW-0723">Serine/threonine-protein kinase</keyword>
<evidence type="ECO:0000256" key="4">
    <source>
        <dbReference type="ARBA" id="ARBA00022692"/>
    </source>
</evidence>
<dbReference type="Pfam" id="PF00069">
    <property type="entry name" value="Pkinase"/>
    <property type="match status" value="1"/>
</dbReference>